<feature type="domain" description="STAS" evidence="1">
    <location>
        <begin position="25"/>
        <end position="100"/>
    </location>
</feature>
<evidence type="ECO:0000259" key="1">
    <source>
        <dbReference type="Pfam" id="PF01740"/>
    </source>
</evidence>
<protein>
    <submittedName>
        <fullName evidence="2">Anti-anti-sigma factor</fullName>
    </submittedName>
</protein>
<evidence type="ECO:0000313" key="2">
    <source>
        <dbReference type="EMBL" id="CAA6822901.1"/>
    </source>
</evidence>
<proteinExistence type="predicted"/>
<accession>A0A6S6TIP4</accession>
<organism evidence="2">
    <name type="scientific">uncultured Thiotrichaceae bacterium</name>
    <dbReference type="NCBI Taxonomy" id="298394"/>
    <lineage>
        <taxon>Bacteria</taxon>
        <taxon>Pseudomonadati</taxon>
        <taxon>Pseudomonadota</taxon>
        <taxon>Gammaproteobacteria</taxon>
        <taxon>Thiotrichales</taxon>
        <taxon>Thiotrichaceae</taxon>
        <taxon>environmental samples</taxon>
    </lineage>
</organism>
<dbReference type="EMBL" id="CACVAT010000372">
    <property type="protein sequence ID" value="CAA6822901.1"/>
    <property type="molecule type" value="Genomic_DNA"/>
</dbReference>
<dbReference type="InterPro" id="IPR036513">
    <property type="entry name" value="STAS_dom_sf"/>
</dbReference>
<gene>
    <name evidence="2" type="ORF">HELGO_WM16566</name>
</gene>
<dbReference type="Gene3D" id="3.30.750.24">
    <property type="entry name" value="STAS domain"/>
    <property type="match status" value="1"/>
</dbReference>
<reference evidence="2" key="1">
    <citation type="submission" date="2020-01" db="EMBL/GenBank/DDBJ databases">
        <authorList>
            <person name="Meier V. D."/>
            <person name="Meier V D."/>
        </authorList>
    </citation>
    <scope>NUCLEOTIDE SEQUENCE</scope>
    <source>
        <strain evidence="2">HLG_WM_MAG_09</strain>
    </source>
</reference>
<dbReference type="InterPro" id="IPR002645">
    <property type="entry name" value="STAS_dom"/>
</dbReference>
<dbReference type="CDD" id="cd07043">
    <property type="entry name" value="STAS_anti-anti-sigma_factors"/>
    <property type="match status" value="1"/>
</dbReference>
<name>A0A6S6TIP4_9GAMM</name>
<dbReference type="SUPFAM" id="SSF52091">
    <property type="entry name" value="SpoIIaa-like"/>
    <property type="match status" value="1"/>
</dbReference>
<dbReference type="AlphaFoldDB" id="A0A6S6TIP4"/>
<dbReference type="Pfam" id="PF01740">
    <property type="entry name" value="STAS"/>
    <property type="match status" value="1"/>
</dbReference>
<sequence length="111" mass="12118">MAENSIHISNQDQTTLITLKGLLDNELAASLSNAIEKTTPPVILDMKQVSFISAIGSLTLLNFYTEHQQKPIIKDANQSVLDMLKLSGTARYVEVAEKSDDSDSPTPSVQE</sequence>